<gene>
    <name evidence="6" type="ORF">ACJIZ3_023547</name>
    <name evidence="7" type="ORF">ACJIZ3_023548</name>
</gene>
<dbReference type="InterPro" id="IPR007832">
    <property type="entry name" value="RNA_pol_Rpc34"/>
</dbReference>
<accession>A0ABD3TPC9</accession>
<evidence type="ECO:0000313" key="8">
    <source>
        <dbReference type="Proteomes" id="UP001634393"/>
    </source>
</evidence>
<comment type="subcellular location">
    <subcellularLocation>
        <location evidence="1">Nucleus</location>
    </subcellularLocation>
</comment>
<dbReference type="GO" id="GO:0005737">
    <property type="term" value="C:cytoplasm"/>
    <property type="evidence" value="ECO:0007669"/>
    <property type="project" value="UniProtKB-ARBA"/>
</dbReference>
<dbReference type="Proteomes" id="UP001634393">
    <property type="component" value="Unassembled WGS sequence"/>
</dbReference>
<evidence type="ECO:0000313" key="6">
    <source>
        <dbReference type="EMBL" id="KAL3838956.1"/>
    </source>
</evidence>
<dbReference type="EMBL" id="JBJXBP010000003">
    <property type="protein sequence ID" value="KAL3838956.1"/>
    <property type="molecule type" value="Genomic_DNA"/>
</dbReference>
<dbReference type="AlphaFoldDB" id="A0ABD3TPC9"/>
<dbReference type="SUPFAM" id="SSF46785">
    <property type="entry name" value="Winged helix' DNA-binding domain"/>
    <property type="match status" value="1"/>
</dbReference>
<dbReference type="EMBL" id="JBJXBP010000003">
    <property type="protein sequence ID" value="KAL3838957.1"/>
    <property type="molecule type" value="Genomic_DNA"/>
</dbReference>
<keyword evidence="8" id="KW-1185">Reference proteome</keyword>
<reference evidence="6 8" key="1">
    <citation type="submission" date="2024-12" db="EMBL/GenBank/DDBJ databases">
        <title>The unique morphological basis and parallel evolutionary history of personate flowers in Penstemon.</title>
        <authorList>
            <person name="Depatie T.H."/>
            <person name="Wessinger C.A."/>
        </authorList>
    </citation>
    <scope>NUCLEOTIDE SEQUENCE [LARGE SCALE GENOMIC DNA]</scope>
    <source>
        <strain evidence="6">WTNN_2</strain>
        <tissue evidence="6">Leaf</tissue>
    </source>
</reference>
<name>A0ABD3TPC9_9LAMI</name>
<keyword evidence="4" id="KW-0804">Transcription</keyword>
<evidence type="ECO:0000256" key="4">
    <source>
        <dbReference type="ARBA" id="ARBA00023163"/>
    </source>
</evidence>
<dbReference type="Gene3D" id="1.10.10.10">
    <property type="entry name" value="Winged helix-like DNA-binding domain superfamily/Winged helix DNA-binding domain"/>
    <property type="match status" value="1"/>
</dbReference>
<protein>
    <recommendedName>
        <fullName evidence="9">DNA-directed RNA polymerase III subunit RPC6</fullName>
    </recommendedName>
</protein>
<dbReference type="InterPro" id="IPR036390">
    <property type="entry name" value="WH_DNA-bd_sf"/>
</dbReference>
<keyword evidence="5" id="KW-0539">Nucleus</keyword>
<dbReference type="FunFam" id="1.10.10.10:FF:000116">
    <property type="entry name" value="DNA-directed RNA polymerase III subunit RPC6"/>
    <property type="match status" value="1"/>
</dbReference>
<dbReference type="GO" id="GO:0005666">
    <property type="term" value="C:RNA polymerase III complex"/>
    <property type="evidence" value="ECO:0007669"/>
    <property type="project" value="UniProtKB-ARBA"/>
</dbReference>
<evidence type="ECO:0008006" key="9">
    <source>
        <dbReference type="Google" id="ProtNLM"/>
    </source>
</evidence>
<proteinExistence type="inferred from homology"/>
<evidence type="ECO:0000313" key="7">
    <source>
        <dbReference type="EMBL" id="KAL3838957.1"/>
    </source>
</evidence>
<keyword evidence="3" id="KW-0240">DNA-directed RNA polymerase</keyword>
<comment type="caution">
    <text evidence="6">The sequence shown here is derived from an EMBL/GenBank/DDBJ whole genome shotgun (WGS) entry which is preliminary data.</text>
</comment>
<dbReference type="InterPro" id="IPR016049">
    <property type="entry name" value="RNA_pol_Rpc34-like"/>
</dbReference>
<evidence type="ECO:0000256" key="2">
    <source>
        <dbReference type="ARBA" id="ARBA00011038"/>
    </source>
</evidence>
<sequence length="230" mass="25491">MSKRKRPEKGQPGLVDSEHAILNAIKAKKDNGIWVRDIKSVTQLADHVVTKSIKSLLTKNLIKEVVNIQYKGKKHYMAIEFKPSKEMTGGDWYVDGILDKELINVLKQLCTRFMRAQKVATLEGVHNDLKKNRVVTFEISSQQVAEILNSMVLDNDIIEVKSTGLGDYHAIPIGATCYRIASGRAARGLKVGAFASIPCGACPRISICAPVGVISPSTCVYYTKWLDIEF</sequence>
<dbReference type="PANTHER" id="PTHR12780">
    <property type="entry name" value="RNA POLYMERASE III DNA DIRECTED , 39KD SUBUNIT-RELATED"/>
    <property type="match status" value="1"/>
</dbReference>
<dbReference type="GO" id="GO:0005654">
    <property type="term" value="C:nucleoplasm"/>
    <property type="evidence" value="ECO:0007669"/>
    <property type="project" value="UniProtKB-ARBA"/>
</dbReference>
<evidence type="ECO:0000256" key="5">
    <source>
        <dbReference type="ARBA" id="ARBA00023242"/>
    </source>
</evidence>
<comment type="similarity">
    <text evidence="2">Belongs to the eukaryotic RPC34/RPC39 RNA polymerase subunit family.</text>
</comment>
<evidence type="ECO:0000256" key="1">
    <source>
        <dbReference type="ARBA" id="ARBA00004123"/>
    </source>
</evidence>
<dbReference type="Pfam" id="PF05158">
    <property type="entry name" value="RNA_pol_Rpc34"/>
    <property type="match status" value="1"/>
</dbReference>
<evidence type="ECO:0000256" key="3">
    <source>
        <dbReference type="ARBA" id="ARBA00022478"/>
    </source>
</evidence>
<organism evidence="6 8">
    <name type="scientific">Penstemon smallii</name>
    <dbReference type="NCBI Taxonomy" id="265156"/>
    <lineage>
        <taxon>Eukaryota</taxon>
        <taxon>Viridiplantae</taxon>
        <taxon>Streptophyta</taxon>
        <taxon>Embryophyta</taxon>
        <taxon>Tracheophyta</taxon>
        <taxon>Spermatophyta</taxon>
        <taxon>Magnoliopsida</taxon>
        <taxon>eudicotyledons</taxon>
        <taxon>Gunneridae</taxon>
        <taxon>Pentapetalae</taxon>
        <taxon>asterids</taxon>
        <taxon>lamiids</taxon>
        <taxon>Lamiales</taxon>
        <taxon>Plantaginaceae</taxon>
        <taxon>Cheloneae</taxon>
        <taxon>Penstemon</taxon>
    </lineage>
</organism>
<dbReference type="InterPro" id="IPR036388">
    <property type="entry name" value="WH-like_DNA-bd_sf"/>
</dbReference>